<dbReference type="PROSITE" id="PS50222">
    <property type="entry name" value="EF_HAND_2"/>
    <property type="match status" value="1"/>
</dbReference>
<accession>A0A316VTS6</accession>
<feature type="region of interest" description="Disordered" evidence="6">
    <location>
        <begin position="148"/>
        <end position="197"/>
    </location>
</feature>
<evidence type="ECO:0000256" key="6">
    <source>
        <dbReference type="SAM" id="MobiDB-lite"/>
    </source>
</evidence>
<evidence type="ECO:0000256" key="5">
    <source>
        <dbReference type="RuleBase" id="RU361133"/>
    </source>
</evidence>
<evidence type="ECO:0000313" key="10">
    <source>
        <dbReference type="Proteomes" id="UP000245783"/>
    </source>
</evidence>
<dbReference type="GO" id="GO:0048015">
    <property type="term" value="P:phosphatidylinositol-mediated signaling"/>
    <property type="evidence" value="ECO:0007669"/>
    <property type="project" value="TreeGrafter"/>
</dbReference>
<dbReference type="PANTHER" id="PTHR10336">
    <property type="entry name" value="PHOSPHOINOSITIDE-SPECIFIC PHOSPHOLIPASE C FAMILY PROTEIN"/>
    <property type="match status" value="1"/>
</dbReference>
<dbReference type="RefSeq" id="XP_025366055.1">
    <property type="nucleotide sequence ID" value="XM_025516580.1"/>
</dbReference>
<sequence>MSINASTSAKAASSPSHTPAKHTESPSLYGTNGNNDVQRAPSRASKLGHAVRNSINGLYTRYAHRRDASQTFKQMRIQEGQSGQACVEGSDGAVRSDDAAGTATKEALAEVKDGVKARASSSEEGAPSAFTSAAAFEGGPTASIAASREPAVVHHQSASHQDSAVKHPIPSAEAGPSSRSLIASSAPAAPSAPAPAPAAVPVSVTVTQPETIVSAVEPGADRAAVEAASIPQELLKGEAMLKVTQKKVMQRVFRLDSDRGQILWDSKKNNKVDLELIREVRIGAAAASYRISLSIAAAHESRWITIIYQTGGAYKALNLIALSQESLQRWRSTLERVQRLRRDLMGSVDMLNARQHLWLRQHWRAGDASQDEKLDFEEVVRLCRRLGIESSRKDLEAKFKEADPKAEGYLDFAAFQQFVSILKHRADVEAIFDDRADARVSLSIEPNGGGKTEDGEILSEASEHATAAMSREAFKRFLVEVQRHSPADAEVMDAIYDKHCEPALGHVLFAGFNSFLLSSDNPLISDHKSDLANKRSTVKDRSLLVRARAQTTDELLQIGVCDAPLPTLKATQDMSLPLSDYFISSSHNTYLVGGQWKGDSTVEGYIRALQWGARSVELDCWDGPNDTPQITHGHTLTSKVPFADVIEAIGKYAFINSPYPIILSLEVHNEIPQQDVMAAILKQKLGDMLLSEKLTGKDAKDALPSPDRLKGKILIKTKNLLLSEDAPISEVDAGYKPAAQAQAQARAPAISVPAHERDTSTDTTESESEVRLKDFVRSLTQRRSRESALLEPNSKEKSRNKKVMMSASLASLLVYTVGVKHRGINKKVNYAIEHMISLSEKSALKYAKTAPEDLIKHNLTHLTRIYPSMASIARLHASANFMPHDMWATGSQLVALNWQTLDLGFELNHALFSRNERCGYVLKPEALRIKELYKNSPTRLRFEVEVTVVSAQQLPRFRDAAKNKDSDEGSVINPFVSLSIHAPLSWGAQPSSNTGRHSRSASASSGEGGLLRKVSSRNSAPVQLPEEPNKGQKRSSAGSVAASSSSSLNVPSAAAAAAAPTSNANAVPTTSTPCTSDDVAHAKMASVESNKISTLLSSSPASINNGSRPSMEVKGRHTSTSFFGSNGGAKVPSQGQSSSRNPASGARTSTMKSNGFNPQWQETMKLVVDLPAGASAACQALVQKADEALHQQQKASLEEEDLVGEGMSWREMSRGLLDLTFLRMEVCDEEANGDASCVAAYTASLGALQPGEHANAA</sequence>
<dbReference type="InterPro" id="IPR002048">
    <property type="entry name" value="EF_hand_dom"/>
</dbReference>
<feature type="compositionally biased region" description="Polar residues" evidence="6">
    <location>
        <begin position="25"/>
        <end position="37"/>
    </location>
</feature>
<dbReference type="CDD" id="cd08558">
    <property type="entry name" value="PI-PLCc_eukaryota"/>
    <property type="match status" value="1"/>
</dbReference>
<dbReference type="InterPro" id="IPR001192">
    <property type="entry name" value="PI-PLC_fam"/>
</dbReference>
<feature type="region of interest" description="Disordered" evidence="6">
    <location>
        <begin position="987"/>
        <end position="1045"/>
    </location>
</feature>
<dbReference type="PANTHER" id="PTHR10336:SF36">
    <property type="entry name" value="1-PHOSPHATIDYLINOSITOL 4,5-BISPHOSPHATE PHOSPHODIESTERASE BETA-4"/>
    <property type="match status" value="1"/>
</dbReference>
<dbReference type="EMBL" id="KZ819520">
    <property type="protein sequence ID" value="PWN38895.1"/>
    <property type="molecule type" value="Genomic_DNA"/>
</dbReference>
<feature type="compositionally biased region" description="Polar residues" evidence="6">
    <location>
        <begin position="1097"/>
        <end position="1108"/>
    </location>
</feature>
<reference evidence="9 10" key="1">
    <citation type="journal article" date="2018" name="Mol. Biol. Evol.">
        <title>Broad Genomic Sampling Reveals a Smut Pathogenic Ancestry of the Fungal Clade Ustilaginomycotina.</title>
        <authorList>
            <person name="Kijpornyongpan T."/>
            <person name="Mondo S.J."/>
            <person name="Barry K."/>
            <person name="Sandor L."/>
            <person name="Lee J."/>
            <person name="Lipzen A."/>
            <person name="Pangilinan J."/>
            <person name="LaButti K."/>
            <person name="Hainaut M."/>
            <person name="Henrissat B."/>
            <person name="Grigoriev I.V."/>
            <person name="Spatafora J.W."/>
            <person name="Aime M.C."/>
        </authorList>
    </citation>
    <scope>NUCLEOTIDE SEQUENCE [LARGE SCALE GENOMIC DNA]</scope>
    <source>
        <strain evidence="9 10">MCA 4658</strain>
    </source>
</reference>
<feature type="compositionally biased region" description="Low complexity" evidence="6">
    <location>
        <begin position="1035"/>
        <end position="1045"/>
    </location>
</feature>
<dbReference type="AlphaFoldDB" id="A0A316VTS6"/>
<dbReference type="Pfam" id="PF00388">
    <property type="entry name" value="PI-PLC-X"/>
    <property type="match status" value="1"/>
</dbReference>
<feature type="compositionally biased region" description="Low complexity" evidence="6">
    <location>
        <begin position="1"/>
        <end position="18"/>
    </location>
</feature>
<dbReference type="OrthoDB" id="269822at2759"/>
<keyword evidence="3 5" id="KW-0442">Lipid degradation</keyword>
<dbReference type="InterPro" id="IPR000909">
    <property type="entry name" value="PLipase_C_PInositol-sp_X_dom"/>
</dbReference>
<dbReference type="Gene3D" id="2.30.29.30">
    <property type="entry name" value="Pleckstrin-homology domain (PH domain)/Phosphotyrosine-binding domain (PTB)"/>
    <property type="match status" value="1"/>
</dbReference>
<dbReference type="SMART" id="SM00148">
    <property type="entry name" value="PLCXc"/>
    <property type="match status" value="1"/>
</dbReference>
<dbReference type="GO" id="GO:0005509">
    <property type="term" value="F:calcium ion binding"/>
    <property type="evidence" value="ECO:0007669"/>
    <property type="project" value="InterPro"/>
</dbReference>
<keyword evidence="4 5" id="KW-0443">Lipid metabolism</keyword>
<gene>
    <name evidence="9" type="ORF">IE81DRAFT_350663</name>
</gene>
<feature type="domain" description="EF-hand" evidence="8">
    <location>
        <begin position="390"/>
        <end position="425"/>
    </location>
</feature>
<dbReference type="FunCoup" id="A0A316VTS6">
    <property type="interactions" value="110"/>
</dbReference>
<dbReference type="CDD" id="cd13360">
    <property type="entry name" value="PH_PLC_fungal"/>
    <property type="match status" value="1"/>
</dbReference>
<dbReference type="InterPro" id="IPR001711">
    <property type="entry name" value="PLipase_C_Pinositol-sp_Y"/>
</dbReference>
<protein>
    <recommendedName>
        <fullName evidence="1 5">Phosphoinositide phospholipase C</fullName>
        <ecNumber evidence="1 5">3.1.4.11</ecNumber>
    </recommendedName>
</protein>
<dbReference type="InterPro" id="IPR037755">
    <property type="entry name" value="Plc1_PH"/>
</dbReference>
<keyword evidence="10" id="KW-1185">Reference proteome</keyword>
<evidence type="ECO:0000313" key="9">
    <source>
        <dbReference type="EMBL" id="PWN38895.1"/>
    </source>
</evidence>
<evidence type="ECO:0000259" key="7">
    <source>
        <dbReference type="PROSITE" id="PS50008"/>
    </source>
</evidence>
<dbReference type="InterPro" id="IPR011993">
    <property type="entry name" value="PH-like_dom_sf"/>
</dbReference>
<feature type="compositionally biased region" description="Low complexity" evidence="6">
    <location>
        <begin position="174"/>
        <end position="189"/>
    </location>
</feature>
<evidence type="ECO:0000256" key="2">
    <source>
        <dbReference type="ARBA" id="ARBA00022801"/>
    </source>
</evidence>
<dbReference type="GO" id="GO:0016042">
    <property type="term" value="P:lipid catabolic process"/>
    <property type="evidence" value="ECO:0007669"/>
    <property type="project" value="UniProtKB-KW"/>
</dbReference>
<dbReference type="GO" id="GO:0004435">
    <property type="term" value="F:phosphatidylinositol-4,5-bisphosphate phospholipase C activity"/>
    <property type="evidence" value="ECO:0007669"/>
    <property type="project" value="UniProtKB-EC"/>
</dbReference>
<dbReference type="STRING" id="1522189.A0A316VTS6"/>
<dbReference type="Gene3D" id="2.60.40.150">
    <property type="entry name" value="C2 domain"/>
    <property type="match status" value="1"/>
</dbReference>
<keyword evidence="2 5" id="KW-0378">Hydrolase</keyword>
<dbReference type="PROSITE" id="PS50008">
    <property type="entry name" value="PIPLC_Y_DOMAIN"/>
    <property type="match status" value="1"/>
</dbReference>
<dbReference type="InParanoid" id="A0A316VTS6"/>
<dbReference type="Pfam" id="PF00387">
    <property type="entry name" value="PI-PLC-Y"/>
    <property type="match status" value="1"/>
</dbReference>
<dbReference type="SMART" id="SM00149">
    <property type="entry name" value="PLCYc"/>
    <property type="match status" value="1"/>
</dbReference>
<dbReference type="InterPro" id="IPR017946">
    <property type="entry name" value="PLC-like_Pdiesterase_TIM-brl"/>
</dbReference>
<feature type="region of interest" description="Disordered" evidence="6">
    <location>
        <begin position="1"/>
        <end position="49"/>
    </location>
</feature>
<evidence type="ECO:0000259" key="8">
    <source>
        <dbReference type="PROSITE" id="PS50222"/>
    </source>
</evidence>
<dbReference type="SUPFAM" id="SSF51695">
    <property type="entry name" value="PLC-like phosphodiesterases"/>
    <property type="match status" value="1"/>
</dbReference>
<dbReference type="SUPFAM" id="SSF47473">
    <property type="entry name" value="EF-hand"/>
    <property type="match status" value="1"/>
</dbReference>
<dbReference type="SUPFAM" id="SSF50729">
    <property type="entry name" value="PH domain-like"/>
    <property type="match status" value="1"/>
</dbReference>
<organism evidence="9 10">
    <name type="scientific">Ceraceosorus guamensis</name>
    <dbReference type="NCBI Taxonomy" id="1522189"/>
    <lineage>
        <taxon>Eukaryota</taxon>
        <taxon>Fungi</taxon>
        <taxon>Dikarya</taxon>
        <taxon>Basidiomycota</taxon>
        <taxon>Ustilaginomycotina</taxon>
        <taxon>Exobasidiomycetes</taxon>
        <taxon>Ceraceosorales</taxon>
        <taxon>Ceraceosoraceae</taxon>
        <taxon>Ceraceosorus</taxon>
    </lineage>
</organism>
<dbReference type="GO" id="GO:0051209">
    <property type="term" value="P:release of sequestered calcium ion into cytosol"/>
    <property type="evidence" value="ECO:0007669"/>
    <property type="project" value="TreeGrafter"/>
</dbReference>
<feature type="domain" description="PI-PLC Y-box" evidence="7">
    <location>
        <begin position="809"/>
        <end position="928"/>
    </location>
</feature>
<feature type="region of interest" description="Disordered" evidence="6">
    <location>
        <begin position="746"/>
        <end position="770"/>
    </location>
</feature>
<dbReference type="Gene3D" id="3.20.20.190">
    <property type="entry name" value="Phosphatidylinositol (PI) phosphodiesterase"/>
    <property type="match status" value="1"/>
</dbReference>
<dbReference type="InterPro" id="IPR011992">
    <property type="entry name" value="EF-hand-dom_pair"/>
</dbReference>
<name>A0A316VTS6_9BASI</name>
<evidence type="ECO:0000256" key="1">
    <source>
        <dbReference type="ARBA" id="ARBA00012368"/>
    </source>
</evidence>
<dbReference type="Proteomes" id="UP000245783">
    <property type="component" value="Unassembled WGS sequence"/>
</dbReference>
<dbReference type="InterPro" id="IPR035892">
    <property type="entry name" value="C2_domain_sf"/>
</dbReference>
<feature type="compositionally biased region" description="Polar residues" evidence="6">
    <location>
        <begin position="1133"/>
        <end position="1156"/>
    </location>
</feature>
<dbReference type="GeneID" id="37038450"/>
<dbReference type="PROSITE" id="PS50007">
    <property type="entry name" value="PIPLC_X_DOMAIN"/>
    <property type="match status" value="1"/>
</dbReference>
<proteinExistence type="predicted"/>
<feature type="region of interest" description="Disordered" evidence="6">
    <location>
        <begin position="1097"/>
        <end position="1156"/>
    </location>
</feature>
<feature type="region of interest" description="Disordered" evidence="6">
    <location>
        <begin position="81"/>
        <end position="105"/>
    </location>
</feature>
<dbReference type="EC" id="3.1.4.11" evidence="1 5"/>
<evidence type="ECO:0000256" key="4">
    <source>
        <dbReference type="ARBA" id="ARBA00023098"/>
    </source>
</evidence>
<evidence type="ECO:0000256" key="3">
    <source>
        <dbReference type="ARBA" id="ARBA00022963"/>
    </source>
</evidence>
<comment type="catalytic activity">
    <reaction evidence="5">
        <text>a 1,2-diacyl-sn-glycero-3-phospho-(1D-myo-inositol-4,5-bisphosphate) + H2O = 1D-myo-inositol 1,4,5-trisphosphate + a 1,2-diacyl-sn-glycerol + H(+)</text>
        <dbReference type="Rhea" id="RHEA:33179"/>
        <dbReference type="ChEBI" id="CHEBI:15377"/>
        <dbReference type="ChEBI" id="CHEBI:15378"/>
        <dbReference type="ChEBI" id="CHEBI:17815"/>
        <dbReference type="ChEBI" id="CHEBI:58456"/>
        <dbReference type="ChEBI" id="CHEBI:203600"/>
        <dbReference type="EC" id="3.1.4.11"/>
    </reaction>
</comment>
<dbReference type="Gene3D" id="1.10.238.10">
    <property type="entry name" value="EF-hand"/>
    <property type="match status" value="1"/>
</dbReference>
<dbReference type="PRINTS" id="PR00390">
    <property type="entry name" value="PHPHLIPASEC"/>
</dbReference>